<protein>
    <submittedName>
        <fullName evidence="2">Uncharacterized protein</fullName>
    </submittedName>
</protein>
<dbReference type="Proteomes" id="UP000291106">
    <property type="component" value="Chromosome"/>
</dbReference>
<keyword evidence="3" id="KW-1185">Reference proteome</keyword>
<proteinExistence type="predicted"/>
<feature type="coiled-coil region" evidence="1">
    <location>
        <begin position="58"/>
        <end position="106"/>
    </location>
</feature>
<dbReference type="KEGG" id="smai:EXU30_13545"/>
<dbReference type="RefSeq" id="WP_130600883.1">
    <property type="nucleotide sequence ID" value="NZ_CP036200.1"/>
</dbReference>
<keyword evidence="1" id="KW-0175">Coiled coil</keyword>
<evidence type="ECO:0000313" key="2">
    <source>
        <dbReference type="EMBL" id="QBF83604.1"/>
    </source>
</evidence>
<dbReference type="EMBL" id="CP036200">
    <property type="protein sequence ID" value="QBF83604.1"/>
    <property type="molecule type" value="Genomic_DNA"/>
</dbReference>
<dbReference type="OrthoDB" id="6266523at2"/>
<accession>A0A411PJD8</accession>
<organism evidence="2 3">
    <name type="scientific">Shewanella maritima</name>
    <dbReference type="NCBI Taxonomy" id="2520507"/>
    <lineage>
        <taxon>Bacteria</taxon>
        <taxon>Pseudomonadati</taxon>
        <taxon>Pseudomonadota</taxon>
        <taxon>Gammaproteobacteria</taxon>
        <taxon>Alteromonadales</taxon>
        <taxon>Shewanellaceae</taxon>
        <taxon>Shewanella</taxon>
    </lineage>
</organism>
<name>A0A411PJD8_9GAMM</name>
<evidence type="ECO:0000313" key="3">
    <source>
        <dbReference type="Proteomes" id="UP000291106"/>
    </source>
</evidence>
<dbReference type="AlphaFoldDB" id="A0A411PJD8"/>
<evidence type="ECO:0000256" key="1">
    <source>
        <dbReference type="SAM" id="Coils"/>
    </source>
</evidence>
<sequence length="256" mass="28444">MKHSTVFITGLFLALGSLFVGLQIGKAQLKQTTPAGTIQAIAPEVDDKPDSSLQTQSIALLQQQIITLQKQLADKDELIASMQSSMGLLEQQVEIAVEENQQFSERDVSAQSPFKDEPYTLSIDNIKQWTPEPFANVIASQSGDIVKAYEKHHLSERNEDWATTEEEQILAAINQHPLSGDIQIDSISCKQNTCEIRAFELAPQAWMEVSNGFRNLNENRSTSSWSYLAGSEQGTLIYMLTEYKAKDAQDSSEDGE</sequence>
<gene>
    <name evidence="2" type="ORF">EXU30_13545</name>
</gene>
<reference evidence="2 3" key="1">
    <citation type="submission" date="2019-02" db="EMBL/GenBank/DDBJ databases">
        <title>Shewanella sp. D4-2 isolated from Dokdo Island.</title>
        <authorList>
            <person name="Baek K."/>
        </authorList>
    </citation>
    <scope>NUCLEOTIDE SEQUENCE [LARGE SCALE GENOMIC DNA]</scope>
    <source>
        <strain evidence="2 3">D4-2</strain>
    </source>
</reference>